<evidence type="ECO:0000256" key="2">
    <source>
        <dbReference type="ARBA" id="ARBA00022654"/>
    </source>
</evidence>
<evidence type="ECO:0008006" key="11">
    <source>
        <dbReference type="Google" id="ProtNLM"/>
    </source>
</evidence>
<evidence type="ECO:0000313" key="10">
    <source>
        <dbReference type="Proteomes" id="UP000050833"/>
    </source>
</evidence>
<evidence type="ECO:0000256" key="5">
    <source>
        <dbReference type="ARBA" id="ARBA00022801"/>
    </source>
</evidence>
<organism evidence="9 10">
    <name type="scientific">Butyribacter intestini</name>
    <dbReference type="NCBI Taxonomy" id="1703332"/>
    <lineage>
        <taxon>Bacteria</taxon>
        <taxon>Bacillati</taxon>
        <taxon>Bacillota</taxon>
        <taxon>Clostridia</taxon>
        <taxon>Lachnospirales</taxon>
        <taxon>Lachnospiraceae</taxon>
        <taxon>Butyribacter</taxon>
    </lineage>
</organism>
<dbReference type="Proteomes" id="UP000050833">
    <property type="component" value="Unassembled WGS sequence"/>
</dbReference>
<gene>
    <name evidence="9" type="ORF">APZ18_14395</name>
</gene>
<feature type="transmembrane region" description="Helical" evidence="8">
    <location>
        <begin position="145"/>
        <end position="162"/>
    </location>
</feature>
<evidence type="ECO:0000256" key="4">
    <source>
        <dbReference type="ARBA" id="ARBA00022692"/>
    </source>
</evidence>
<keyword evidence="6 8" id="KW-1133">Transmembrane helix</keyword>
<dbReference type="Pfam" id="PF04647">
    <property type="entry name" value="AgrB"/>
    <property type="match status" value="1"/>
</dbReference>
<accession>A0AAW3JQS9</accession>
<keyword evidence="5" id="KW-0378">Hydrolase</keyword>
<dbReference type="EMBL" id="LLKB01000007">
    <property type="protein sequence ID" value="KQC84104.1"/>
    <property type="molecule type" value="Genomic_DNA"/>
</dbReference>
<feature type="transmembrane region" description="Helical" evidence="8">
    <location>
        <begin position="168"/>
        <end position="185"/>
    </location>
</feature>
<keyword evidence="3" id="KW-0645">Protease</keyword>
<dbReference type="GO" id="GO:0009372">
    <property type="term" value="P:quorum sensing"/>
    <property type="evidence" value="ECO:0007669"/>
    <property type="project" value="UniProtKB-KW"/>
</dbReference>
<keyword evidence="10" id="KW-1185">Reference proteome</keyword>
<keyword evidence="1" id="KW-1003">Cell membrane</keyword>
<comment type="caution">
    <text evidence="9">The sequence shown here is derived from an EMBL/GenBank/DDBJ whole genome shotgun (WGS) entry which is preliminary data.</text>
</comment>
<dbReference type="RefSeq" id="WP_055946315.1">
    <property type="nucleotide sequence ID" value="NZ_DBGBRS010000260.1"/>
</dbReference>
<proteinExistence type="predicted"/>
<keyword evidence="2" id="KW-0673">Quorum sensing</keyword>
<evidence type="ECO:0000313" key="9">
    <source>
        <dbReference type="EMBL" id="KQC84104.1"/>
    </source>
</evidence>
<evidence type="ECO:0000256" key="6">
    <source>
        <dbReference type="ARBA" id="ARBA00022989"/>
    </source>
</evidence>
<feature type="transmembrane region" description="Helical" evidence="8">
    <location>
        <begin position="81"/>
        <end position="102"/>
    </location>
</feature>
<dbReference type="GO" id="GO:0016020">
    <property type="term" value="C:membrane"/>
    <property type="evidence" value="ECO:0007669"/>
    <property type="project" value="InterPro"/>
</dbReference>
<evidence type="ECO:0000256" key="3">
    <source>
        <dbReference type="ARBA" id="ARBA00022670"/>
    </source>
</evidence>
<evidence type="ECO:0000256" key="8">
    <source>
        <dbReference type="SAM" id="Phobius"/>
    </source>
</evidence>
<feature type="transmembrane region" description="Helical" evidence="8">
    <location>
        <begin position="40"/>
        <end position="69"/>
    </location>
</feature>
<name>A0AAW3JQS9_9FIRM</name>
<keyword evidence="4 8" id="KW-0812">Transmembrane</keyword>
<protein>
    <recommendedName>
        <fullName evidence="11">Accessory gene regulator protein</fullName>
    </recommendedName>
</protein>
<evidence type="ECO:0000256" key="7">
    <source>
        <dbReference type="ARBA" id="ARBA00023136"/>
    </source>
</evidence>
<dbReference type="GO" id="GO:0008233">
    <property type="term" value="F:peptidase activity"/>
    <property type="evidence" value="ECO:0007669"/>
    <property type="project" value="UniProtKB-KW"/>
</dbReference>
<dbReference type="AlphaFoldDB" id="A0AAW3JQS9"/>
<feature type="transmembrane region" description="Helical" evidence="8">
    <location>
        <begin position="108"/>
        <end position="124"/>
    </location>
</feature>
<evidence type="ECO:0000256" key="1">
    <source>
        <dbReference type="ARBA" id="ARBA00022475"/>
    </source>
</evidence>
<dbReference type="GO" id="GO:0006508">
    <property type="term" value="P:proteolysis"/>
    <property type="evidence" value="ECO:0007669"/>
    <property type="project" value="UniProtKB-KW"/>
</dbReference>
<reference evidence="9 10" key="1">
    <citation type="submission" date="2015-10" db="EMBL/GenBank/DDBJ databases">
        <title>Butyribacter intestini gen. nov., sp. nov., a butyric acid-producing bacterium of the family Lachnospiraceae isolated from the human faeces.</title>
        <authorList>
            <person name="Zou Y."/>
            <person name="Xue W."/>
            <person name="Luo G."/>
            <person name="Lv M."/>
        </authorList>
    </citation>
    <scope>NUCLEOTIDE SEQUENCE [LARGE SCALE GENOMIC DNA]</scope>
    <source>
        <strain evidence="9 10">TF01-11</strain>
    </source>
</reference>
<sequence>MKISNTAAKHITDFFINSGTISNDDRASYIYCFEYAIDTIIFPLTILLSGLIFNRFISALLFAVIIIPLKMSAGGAHASTRIMCSILSYSLYFVTLFCYQLLGNIPLTLLNICYIICCVLIMYLSPVDHKNNRLVSDAKHRLKKFCIIYIILISTVYTAFIYNDMPEFYLMINACIFIIAINQIIGKLKH</sequence>
<dbReference type="InterPro" id="IPR006741">
    <property type="entry name" value="AgrB"/>
</dbReference>
<keyword evidence="7 8" id="KW-0472">Membrane</keyword>